<dbReference type="EC" id="2.1.1.100" evidence="3 10"/>
<comment type="caution">
    <text evidence="10">Lacks conserved residue(s) required for the propagation of feature annotation.</text>
</comment>
<comment type="catalytic activity">
    <reaction evidence="10">
        <text>[protein]-C-terminal S-[(2E,6E)-farnesyl]-L-cysteine + S-adenosyl-L-methionine = [protein]-C-terminal S-[(2E,6E)-farnesyl]-L-cysteine methyl ester + S-adenosyl-L-homocysteine</text>
        <dbReference type="Rhea" id="RHEA:21672"/>
        <dbReference type="Rhea" id="RHEA-COMP:12125"/>
        <dbReference type="Rhea" id="RHEA-COMP:12126"/>
        <dbReference type="ChEBI" id="CHEBI:57856"/>
        <dbReference type="ChEBI" id="CHEBI:59789"/>
        <dbReference type="ChEBI" id="CHEBI:90510"/>
        <dbReference type="ChEBI" id="CHEBI:90511"/>
        <dbReference type="EC" id="2.1.1.100"/>
    </reaction>
</comment>
<evidence type="ECO:0000256" key="6">
    <source>
        <dbReference type="ARBA" id="ARBA00022691"/>
    </source>
</evidence>
<keyword evidence="4 10" id="KW-0489">Methyltransferase</keyword>
<keyword evidence="5 11" id="KW-0808">Transferase</keyword>
<reference evidence="12" key="1">
    <citation type="journal article" date="2019" name="Nat. Commun.">
        <title>Expansion of phycobilisome linker gene families in mesophilic red algae.</title>
        <authorList>
            <person name="Lee J."/>
            <person name="Kim D."/>
            <person name="Bhattacharya D."/>
            <person name="Yoon H.S."/>
        </authorList>
    </citation>
    <scope>NUCLEOTIDE SEQUENCE [LARGE SCALE GENOMIC DNA]</scope>
    <source>
        <strain evidence="12">CCMP 1328</strain>
    </source>
</reference>
<accession>A0A5J4Z399</accession>
<keyword evidence="7 10" id="KW-0812">Transmembrane</keyword>
<keyword evidence="9 10" id="KW-0472">Membrane</keyword>
<evidence type="ECO:0000313" key="11">
    <source>
        <dbReference type="EMBL" id="KAA8497374.1"/>
    </source>
</evidence>
<evidence type="ECO:0000256" key="3">
    <source>
        <dbReference type="ARBA" id="ARBA00012151"/>
    </source>
</evidence>
<feature type="transmembrane region" description="Helical" evidence="10">
    <location>
        <begin position="12"/>
        <end position="30"/>
    </location>
</feature>
<sequence length="193" mass="22915">MGTIVWELCVWLVVVVYYHVAEVVMVILYNKSELSWSSTLITLPYLLALGIGFVEFGLEWWWLHEWKRWLSMPCLLVGTCVTLGADTFRKFAMAHARVSFTHRIKEERRPEHVLVTDGPYAWCRHPAYLGWFWWSMGTQIMLANPVCCLLFAVLAWRFFKIRIPYEEYYLEQMFGEAYAIYKLKTPTRIPFIK</sequence>
<dbReference type="PANTHER" id="PTHR12714">
    <property type="entry name" value="PROTEIN-S ISOPRENYLCYSTEINE O-METHYLTRANSFERASE"/>
    <property type="match status" value="1"/>
</dbReference>
<dbReference type="PANTHER" id="PTHR12714:SF9">
    <property type="entry name" value="PROTEIN-S-ISOPRENYLCYSTEINE O-METHYLTRANSFERASE"/>
    <property type="match status" value="1"/>
</dbReference>
<evidence type="ECO:0000256" key="10">
    <source>
        <dbReference type="RuleBase" id="RU362022"/>
    </source>
</evidence>
<dbReference type="AlphaFoldDB" id="A0A5J4Z399"/>
<dbReference type="GO" id="GO:0004671">
    <property type="term" value="F:protein C-terminal S-isoprenylcysteine carboxyl O-methyltransferase activity"/>
    <property type="evidence" value="ECO:0007669"/>
    <property type="project" value="UniProtKB-EC"/>
</dbReference>
<evidence type="ECO:0000256" key="8">
    <source>
        <dbReference type="ARBA" id="ARBA00022989"/>
    </source>
</evidence>
<evidence type="ECO:0000256" key="9">
    <source>
        <dbReference type="ARBA" id="ARBA00023136"/>
    </source>
</evidence>
<evidence type="ECO:0000256" key="7">
    <source>
        <dbReference type="ARBA" id="ARBA00022692"/>
    </source>
</evidence>
<protein>
    <recommendedName>
        <fullName evidence="3 10">Protein-S-isoprenylcysteine O-methyltransferase</fullName>
        <ecNumber evidence="3 10">2.1.1.100</ecNumber>
    </recommendedName>
</protein>
<evidence type="ECO:0000313" key="12">
    <source>
        <dbReference type="Proteomes" id="UP000324585"/>
    </source>
</evidence>
<comment type="subcellular location">
    <subcellularLocation>
        <location evidence="10">Endoplasmic reticulum membrane</location>
        <topology evidence="10">Multi-pass membrane protein</topology>
    </subcellularLocation>
    <subcellularLocation>
        <location evidence="1">Membrane</location>
        <topology evidence="1">Multi-pass membrane protein</topology>
    </subcellularLocation>
</comment>
<keyword evidence="6 10" id="KW-0949">S-adenosyl-L-methionine</keyword>
<dbReference type="OrthoDB" id="422086at2759"/>
<gene>
    <name evidence="11" type="ORF">FVE85_1103</name>
</gene>
<dbReference type="EMBL" id="VRMN01000002">
    <property type="protein sequence ID" value="KAA8497374.1"/>
    <property type="molecule type" value="Genomic_DNA"/>
</dbReference>
<dbReference type="PROSITE" id="PS51564">
    <property type="entry name" value="SAM_ICMT"/>
    <property type="match status" value="1"/>
</dbReference>
<dbReference type="InterPro" id="IPR007269">
    <property type="entry name" value="ICMT_MeTrfase"/>
</dbReference>
<name>A0A5J4Z399_PORPP</name>
<dbReference type="GO" id="GO:0005789">
    <property type="term" value="C:endoplasmic reticulum membrane"/>
    <property type="evidence" value="ECO:0007669"/>
    <property type="project" value="UniProtKB-SubCell"/>
</dbReference>
<dbReference type="OMA" id="IKREEAY"/>
<evidence type="ECO:0000256" key="2">
    <source>
        <dbReference type="ARBA" id="ARBA00009140"/>
    </source>
</evidence>
<dbReference type="Proteomes" id="UP000324585">
    <property type="component" value="Unassembled WGS sequence"/>
</dbReference>
<dbReference type="InterPro" id="IPR025770">
    <property type="entry name" value="PPMT_MeTrfase"/>
</dbReference>
<keyword evidence="12" id="KW-1185">Reference proteome</keyword>
<evidence type="ECO:0000256" key="1">
    <source>
        <dbReference type="ARBA" id="ARBA00004141"/>
    </source>
</evidence>
<feature type="transmembrane region" description="Helical" evidence="10">
    <location>
        <begin position="131"/>
        <end position="156"/>
    </location>
</feature>
<proteinExistence type="inferred from homology"/>
<evidence type="ECO:0000256" key="5">
    <source>
        <dbReference type="ARBA" id="ARBA00022679"/>
    </source>
</evidence>
<evidence type="ECO:0000256" key="4">
    <source>
        <dbReference type="ARBA" id="ARBA00022603"/>
    </source>
</evidence>
<organism evidence="11 12">
    <name type="scientific">Porphyridium purpureum</name>
    <name type="common">Red alga</name>
    <name type="synonym">Porphyridium cruentum</name>
    <dbReference type="NCBI Taxonomy" id="35688"/>
    <lineage>
        <taxon>Eukaryota</taxon>
        <taxon>Rhodophyta</taxon>
        <taxon>Bangiophyceae</taxon>
        <taxon>Porphyridiales</taxon>
        <taxon>Porphyridiaceae</taxon>
        <taxon>Porphyridium</taxon>
    </lineage>
</organism>
<keyword evidence="8 10" id="KW-1133">Transmembrane helix</keyword>
<feature type="transmembrane region" description="Helical" evidence="10">
    <location>
        <begin position="42"/>
        <end position="63"/>
    </location>
</feature>
<keyword evidence="10" id="KW-0256">Endoplasmic reticulum</keyword>
<comment type="caution">
    <text evidence="11">The sequence shown here is derived from an EMBL/GenBank/DDBJ whole genome shotgun (WGS) entry which is preliminary data.</text>
</comment>
<comment type="similarity">
    <text evidence="2 10">Belongs to the class VI-like SAM-binding methyltransferase superfamily. Isoprenylcysteine carboxyl methyltransferase family.</text>
</comment>
<dbReference type="Gene3D" id="1.20.120.1630">
    <property type="match status" value="1"/>
</dbReference>
<dbReference type="GO" id="GO:0032259">
    <property type="term" value="P:methylation"/>
    <property type="evidence" value="ECO:0007669"/>
    <property type="project" value="UniProtKB-KW"/>
</dbReference>
<dbReference type="Pfam" id="PF04140">
    <property type="entry name" value="ICMT"/>
    <property type="match status" value="1"/>
</dbReference>